<protein>
    <submittedName>
        <fullName evidence="3">Dna2/Cas4 domain-containing protein</fullName>
    </submittedName>
</protein>
<evidence type="ECO:0000259" key="1">
    <source>
        <dbReference type="Pfam" id="PF12705"/>
    </source>
</evidence>
<dbReference type="Gene3D" id="3.90.320.10">
    <property type="match status" value="1"/>
</dbReference>
<comment type="caution">
    <text evidence="3">The sequence shown here is derived from an EMBL/GenBank/DDBJ whole genome shotgun (WGS) entry which is preliminary data.</text>
</comment>
<dbReference type="InterPro" id="IPR038726">
    <property type="entry name" value="PDDEXK_AddAB-type"/>
</dbReference>
<dbReference type="RefSeq" id="WP_001004641.1">
    <property type="nucleotide sequence ID" value="NZ_CP087499.1"/>
</dbReference>
<dbReference type="EMBL" id="AAIVEO010000008">
    <property type="protein sequence ID" value="ECI4486961.1"/>
    <property type="molecule type" value="Genomic_DNA"/>
</dbReference>
<dbReference type="InterPro" id="IPR011604">
    <property type="entry name" value="PDDEXK-like_dom_sf"/>
</dbReference>
<sequence length="382" mass="43170">MNEMTLSRTRPVLPSLLGSFVVCPAKYLLESEAHSYARLPLHPGVILGQVIHQRVNSVIYREAAFGNYTLRQLENDFTIALTANRRAGPVANWIYDRHGVAGLVSRQMLVTQIRYVRSLLPPVFVKGGPAHEKTLPVGREVMLTSSDFDMHGRADLIYQERPDRLNVVDLKTGKVTDEQNQPKEANLLQIAAYGIMVKERAPDMNIGLVLTGCRDSWEGTLNTDLIERVTTVIKNINRLLPRNIPLPLYELVCPGTYCSHCSCRCSCPAWAEKLRKQMQPSLSDHQHGGIDISGKLLEVESDDHLLTLKILLPDSSVVKVFRVPSSIIPEPTEITGKKIVLYGLNTFSETSTEYFPRNFYVINMQDTRRSAFQFHWQSEREN</sequence>
<name>A0A3U1PYD3_SALET</name>
<dbReference type="AlphaFoldDB" id="A0A3U1PYD3"/>
<dbReference type="EMBL" id="AAKCML010000001">
    <property type="protein sequence ID" value="ECQ7104705.1"/>
    <property type="molecule type" value="Genomic_DNA"/>
</dbReference>
<proteinExistence type="predicted"/>
<evidence type="ECO:0000313" key="2">
    <source>
        <dbReference type="EMBL" id="ECI4486961.1"/>
    </source>
</evidence>
<gene>
    <name evidence="2" type="ORF">DOW74_10860</name>
    <name evidence="3" type="ORF">FZ516_01140</name>
</gene>
<dbReference type="Pfam" id="PF12705">
    <property type="entry name" value="PDDEXK_1"/>
    <property type="match status" value="1"/>
</dbReference>
<feature type="domain" description="PD-(D/E)XK endonuclease-like" evidence="1">
    <location>
        <begin position="15"/>
        <end position="268"/>
    </location>
</feature>
<evidence type="ECO:0000313" key="3">
    <source>
        <dbReference type="EMBL" id="ECQ7104705.1"/>
    </source>
</evidence>
<reference evidence="3" key="1">
    <citation type="submission" date="2019-08" db="EMBL/GenBank/DDBJ databases">
        <authorList>
            <person name="Ashton P.M."/>
            <person name="Dallman T."/>
            <person name="Nair S."/>
            <person name="De Pinna E."/>
            <person name="Peters T."/>
            <person name="Grant K."/>
        </authorList>
    </citation>
    <scope>NUCLEOTIDE SEQUENCE</scope>
    <source>
        <strain evidence="2">424645</strain>
        <strain evidence="3">795087</strain>
    </source>
</reference>
<accession>A0A3U1PYD3</accession>
<organism evidence="3">
    <name type="scientific">Salmonella enterica I</name>
    <dbReference type="NCBI Taxonomy" id="59201"/>
    <lineage>
        <taxon>Bacteria</taxon>
        <taxon>Pseudomonadati</taxon>
        <taxon>Pseudomonadota</taxon>
        <taxon>Gammaproteobacteria</taxon>
        <taxon>Enterobacterales</taxon>
        <taxon>Enterobacteriaceae</taxon>
        <taxon>Salmonella</taxon>
    </lineage>
</organism>